<dbReference type="SUPFAM" id="SSF89550">
    <property type="entry name" value="PHP domain-like"/>
    <property type="match status" value="1"/>
</dbReference>
<dbReference type="InterPro" id="IPR003141">
    <property type="entry name" value="Pol/His_phosphatase_N"/>
</dbReference>
<accession>A0ABX8EPY9</accession>
<name>A0ABX8EPY9_9ACTN</name>
<dbReference type="Pfam" id="PF02811">
    <property type="entry name" value="PHP"/>
    <property type="match status" value="1"/>
</dbReference>
<dbReference type="PANTHER" id="PTHR42924">
    <property type="entry name" value="EXONUCLEASE"/>
    <property type="match status" value="1"/>
</dbReference>
<keyword evidence="3" id="KW-1185">Reference proteome</keyword>
<sequence length="293" mass="30822">MRIDLHTHSDVSDGTAPPASVVRDAAAAGLDVVALTDHDTTLGWAEAEQAAREVGIDLVRGLEISCTHQGRGLHLLAYLPDPTHPGLRDLLARIGAGRSGRVPAMLAQLREAGVAIEQADLDREGSRTAATGRPHVADALVRLGVVASRDEAFRDWLDAGRPGFVDRWAASVTEMVQAVGEAGGVTVVAHPWGRGGRGALPEDEIAVLAAAGLAGIEVDHQDHDDTDRARLREVAADLDLVVTGSSDHHGTGKVDHDLGCHTTDPEEYERLLARAAAASAASGRDTPEVVRPR</sequence>
<dbReference type="InterPro" id="IPR016195">
    <property type="entry name" value="Pol/histidinol_Pase-like"/>
</dbReference>
<keyword evidence="2" id="KW-0378">Hydrolase</keyword>
<feature type="domain" description="Polymerase/histidinol phosphatase N-terminal" evidence="1">
    <location>
        <begin position="3"/>
        <end position="68"/>
    </location>
</feature>
<dbReference type="CDD" id="cd07438">
    <property type="entry name" value="PHP_HisPPase_AMP"/>
    <property type="match status" value="1"/>
</dbReference>
<dbReference type="EC" id="3.1.3.97" evidence="2"/>
<dbReference type="SMART" id="SM00481">
    <property type="entry name" value="POLIIIAc"/>
    <property type="match status" value="1"/>
</dbReference>
<organism evidence="2 3">
    <name type="scientific">Nocardioides aquaticus</name>
    <dbReference type="NCBI Taxonomy" id="160826"/>
    <lineage>
        <taxon>Bacteria</taxon>
        <taxon>Bacillati</taxon>
        <taxon>Actinomycetota</taxon>
        <taxon>Actinomycetes</taxon>
        <taxon>Propionibacteriales</taxon>
        <taxon>Nocardioidaceae</taxon>
        <taxon>Nocardioides</taxon>
    </lineage>
</organism>
<dbReference type="Gene3D" id="3.20.20.140">
    <property type="entry name" value="Metal-dependent hydrolases"/>
    <property type="match status" value="1"/>
</dbReference>
<dbReference type="GO" id="GO:0097657">
    <property type="term" value="F:3',5'-nucleotide bisphosphate phosphatase activity"/>
    <property type="evidence" value="ECO:0007669"/>
    <property type="project" value="UniProtKB-EC"/>
</dbReference>
<evidence type="ECO:0000313" key="2">
    <source>
        <dbReference type="EMBL" id="QVT80868.1"/>
    </source>
</evidence>
<dbReference type="InterPro" id="IPR052018">
    <property type="entry name" value="PHP_domain"/>
</dbReference>
<protein>
    <submittedName>
        <fullName evidence="2">3',5'-nucleoside bisphosphate phosphatase</fullName>
        <ecNumber evidence="2">3.1.3.97</ecNumber>
    </submittedName>
</protein>
<dbReference type="EMBL" id="CP075371">
    <property type="protein sequence ID" value="QVT80868.1"/>
    <property type="molecule type" value="Genomic_DNA"/>
</dbReference>
<evidence type="ECO:0000313" key="3">
    <source>
        <dbReference type="Proteomes" id="UP000679307"/>
    </source>
</evidence>
<reference evidence="2 3" key="1">
    <citation type="submission" date="2021-05" db="EMBL/GenBank/DDBJ databases">
        <title>Complete genome of Nocardioides aquaticus KCTC 9944T isolated from meromictic and hypersaline Ekho Lake, Antarctica.</title>
        <authorList>
            <person name="Hwang K."/>
            <person name="Kim K.M."/>
            <person name="Choe H."/>
        </authorList>
    </citation>
    <scope>NUCLEOTIDE SEQUENCE [LARGE SCALE GENOMIC DNA]</scope>
    <source>
        <strain evidence="2 3">KCTC 9944</strain>
    </source>
</reference>
<evidence type="ECO:0000259" key="1">
    <source>
        <dbReference type="SMART" id="SM00481"/>
    </source>
</evidence>
<dbReference type="PANTHER" id="PTHR42924:SF3">
    <property type="entry name" value="POLYMERASE_HISTIDINOL PHOSPHATASE N-TERMINAL DOMAIN-CONTAINING PROTEIN"/>
    <property type="match status" value="1"/>
</dbReference>
<dbReference type="Gene3D" id="1.10.150.650">
    <property type="match status" value="1"/>
</dbReference>
<dbReference type="RefSeq" id="WP_214056340.1">
    <property type="nucleotide sequence ID" value="NZ_CP075371.1"/>
</dbReference>
<dbReference type="InterPro" id="IPR004013">
    <property type="entry name" value="PHP_dom"/>
</dbReference>
<gene>
    <name evidence="2" type="ORF">ENKNEFLB_03269</name>
</gene>
<proteinExistence type="predicted"/>
<dbReference type="Proteomes" id="UP000679307">
    <property type="component" value="Chromosome"/>
</dbReference>